<evidence type="ECO:0000256" key="4">
    <source>
        <dbReference type="ARBA" id="ARBA00023004"/>
    </source>
</evidence>
<dbReference type="InterPro" id="IPR045854">
    <property type="entry name" value="NO2/SO3_Rdtase_4Fe4S_sf"/>
</dbReference>
<dbReference type="Pfam" id="PF01077">
    <property type="entry name" value="NIR_SIR"/>
    <property type="match status" value="1"/>
</dbReference>
<dbReference type="EMBL" id="JBHSNO010000001">
    <property type="protein sequence ID" value="MFC5587848.1"/>
    <property type="molecule type" value="Genomic_DNA"/>
</dbReference>
<keyword evidence="3" id="KW-0560">Oxidoreductase</keyword>
<gene>
    <name evidence="7" type="ORF">ACFPRA_02870</name>
</gene>
<dbReference type="RefSeq" id="WP_381430431.1">
    <property type="nucleotide sequence ID" value="NZ_JBHSNO010000001.1"/>
</dbReference>
<evidence type="ECO:0000256" key="3">
    <source>
        <dbReference type="ARBA" id="ARBA00023002"/>
    </source>
</evidence>
<dbReference type="InterPro" id="IPR006067">
    <property type="entry name" value="NO2/SO3_Rdtase_4Fe4S_dom"/>
</dbReference>
<protein>
    <submittedName>
        <fullName evidence="7">Nitrite reductase</fullName>
    </submittedName>
</protein>
<dbReference type="InterPro" id="IPR006066">
    <property type="entry name" value="NO2/SO3_Rdtase_FeS/sirohaem_BS"/>
</dbReference>
<feature type="domain" description="Nitrite/sulphite reductase 4Fe-4S" evidence="6">
    <location>
        <begin position="84"/>
        <end position="208"/>
    </location>
</feature>
<keyword evidence="1" id="KW-0004">4Fe-4S</keyword>
<dbReference type="InterPro" id="IPR045169">
    <property type="entry name" value="NO2/SO3_Rdtase_4Fe4S_prot"/>
</dbReference>
<dbReference type="PROSITE" id="PS00365">
    <property type="entry name" value="NIR_SIR"/>
    <property type="match status" value="1"/>
</dbReference>
<sequence>MEQQEKMVKLAVNGGISFGSKLNAKQLVVIAEYMLEEDELELTTFQQLYFEVLESDLEFVQKKFEAVGLSCYPVGNFVKSLRTCNFCKGAEQEGMPVAIELNHRIAGKAVPVTLRPAYTGCPIGCGEPLVNDIGVMKMKNGYNLYVGGKAKGLDAQAGTIVMEQVQPVQLYEAVDKIIATYAEHGKKRENFFKFVNRYGVENLKSQLTDNPFE</sequence>
<accession>A0ABW0TGV8</accession>
<dbReference type="Proteomes" id="UP001596109">
    <property type="component" value="Unassembled WGS sequence"/>
</dbReference>
<evidence type="ECO:0000313" key="8">
    <source>
        <dbReference type="Proteomes" id="UP001596109"/>
    </source>
</evidence>
<reference evidence="8" key="1">
    <citation type="journal article" date="2019" name="Int. J. Syst. Evol. Microbiol.">
        <title>The Global Catalogue of Microorganisms (GCM) 10K type strain sequencing project: providing services to taxonomists for standard genome sequencing and annotation.</title>
        <authorList>
            <consortium name="The Broad Institute Genomics Platform"/>
            <consortium name="The Broad Institute Genome Sequencing Center for Infectious Disease"/>
            <person name="Wu L."/>
            <person name="Ma J."/>
        </authorList>
    </citation>
    <scope>NUCLEOTIDE SEQUENCE [LARGE SCALE GENOMIC DNA]</scope>
    <source>
        <strain evidence="8">CGMCC 4.1434</strain>
    </source>
</reference>
<evidence type="ECO:0000256" key="5">
    <source>
        <dbReference type="ARBA" id="ARBA00023014"/>
    </source>
</evidence>
<proteinExistence type="predicted"/>
<keyword evidence="4" id="KW-0408">Iron</keyword>
<keyword evidence="8" id="KW-1185">Reference proteome</keyword>
<evidence type="ECO:0000256" key="2">
    <source>
        <dbReference type="ARBA" id="ARBA00022723"/>
    </source>
</evidence>
<keyword evidence="5" id="KW-0411">Iron-sulfur</keyword>
<dbReference type="PANTHER" id="PTHR11493">
    <property type="entry name" value="SULFITE REDUCTASE [NADPH] SUBUNIT BETA-RELATED"/>
    <property type="match status" value="1"/>
</dbReference>
<evidence type="ECO:0000256" key="1">
    <source>
        <dbReference type="ARBA" id="ARBA00022485"/>
    </source>
</evidence>
<name>A0ABW0TGV8_9BACL</name>
<organism evidence="7 8">
    <name type="scientific">Sporosarcina soli</name>
    <dbReference type="NCBI Taxonomy" id="334736"/>
    <lineage>
        <taxon>Bacteria</taxon>
        <taxon>Bacillati</taxon>
        <taxon>Bacillota</taxon>
        <taxon>Bacilli</taxon>
        <taxon>Bacillales</taxon>
        <taxon>Caryophanaceae</taxon>
        <taxon>Sporosarcina</taxon>
    </lineage>
</organism>
<dbReference type="SUPFAM" id="SSF56014">
    <property type="entry name" value="Nitrite and sulphite reductase 4Fe-4S domain-like"/>
    <property type="match status" value="1"/>
</dbReference>
<comment type="caution">
    <text evidence="7">The sequence shown here is derived from an EMBL/GenBank/DDBJ whole genome shotgun (WGS) entry which is preliminary data.</text>
</comment>
<keyword evidence="2" id="KW-0479">Metal-binding</keyword>
<dbReference type="Gene3D" id="3.30.413.10">
    <property type="entry name" value="Sulfite Reductase Hemoprotein, domain 1"/>
    <property type="match status" value="1"/>
</dbReference>
<evidence type="ECO:0000313" key="7">
    <source>
        <dbReference type="EMBL" id="MFC5587848.1"/>
    </source>
</evidence>
<evidence type="ECO:0000259" key="6">
    <source>
        <dbReference type="Pfam" id="PF01077"/>
    </source>
</evidence>
<dbReference type="PANTHER" id="PTHR11493:SF47">
    <property type="entry name" value="SULFITE REDUCTASE [NADPH] SUBUNIT BETA"/>
    <property type="match status" value="1"/>
</dbReference>